<keyword evidence="6" id="KW-1185">Reference proteome</keyword>
<evidence type="ECO:0000256" key="3">
    <source>
        <dbReference type="ARBA" id="ARBA00023125"/>
    </source>
</evidence>
<dbReference type="GO" id="GO:0003677">
    <property type="term" value="F:DNA binding"/>
    <property type="evidence" value="ECO:0007669"/>
    <property type="project" value="UniProtKB-KW"/>
</dbReference>
<keyword evidence="2" id="KW-0805">Transcription regulation</keyword>
<proteinExistence type="inferred from homology"/>
<evidence type="ECO:0000313" key="5">
    <source>
        <dbReference type="EMBL" id="MBD2699888.1"/>
    </source>
</evidence>
<dbReference type="EMBL" id="JACWZY010000002">
    <property type="protein sequence ID" value="MBD2699888.1"/>
    <property type="molecule type" value="Genomic_DNA"/>
</dbReference>
<reference evidence="5" key="1">
    <citation type="submission" date="2020-09" db="EMBL/GenBank/DDBJ databases">
        <authorList>
            <person name="Kim M.K."/>
        </authorList>
    </citation>
    <scope>NUCLEOTIDE SEQUENCE</scope>
    <source>
        <strain evidence="5">BT702</strain>
    </source>
</reference>
<keyword evidence="3" id="KW-0238">DNA-binding</keyword>
<dbReference type="Proteomes" id="UP000598820">
    <property type="component" value="Unassembled WGS sequence"/>
</dbReference>
<evidence type="ECO:0000256" key="2">
    <source>
        <dbReference type="ARBA" id="ARBA00023015"/>
    </source>
</evidence>
<dbReference type="InterPro" id="IPR005650">
    <property type="entry name" value="BlaI_family"/>
</dbReference>
<evidence type="ECO:0000256" key="1">
    <source>
        <dbReference type="ARBA" id="ARBA00011046"/>
    </source>
</evidence>
<dbReference type="InterPro" id="IPR036388">
    <property type="entry name" value="WH-like_DNA-bd_sf"/>
</dbReference>
<dbReference type="RefSeq" id="WP_190885723.1">
    <property type="nucleotide sequence ID" value="NZ_JACWZY010000002.1"/>
</dbReference>
<dbReference type="AlphaFoldDB" id="A0A926XY05"/>
<evidence type="ECO:0000256" key="4">
    <source>
        <dbReference type="ARBA" id="ARBA00023163"/>
    </source>
</evidence>
<name>A0A926XY05_9BACT</name>
<sequence length="133" mass="15465">MAIRELTKAEEEIMRVLWQLKKGFVKDVLAELPESGRSDGSEPPTKPAYNTVSTIIRILEKKGLVGYTAYGKTHEYYPLITEEEYRRFQTEQLMANYFDNSLKKLVSFFVQDKNISLNEADEIIKLLNQQKNQ</sequence>
<gene>
    <name evidence="5" type="ORF">IC229_04525</name>
</gene>
<dbReference type="PIRSF" id="PIRSF019455">
    <property type="entry name" value="CopR_AtkY"/>
    <property type="match status" value="1"/>
</dbReference>
<evidence type="ECO:0000313" key="6">
    <source>
        <dbReference type="Proteomes" id="UP000598820"/>
    </source>
</evidence>
<dbReference type="GO" id="GO:0045892">
    <property type="term" value="P:negative regulation of DNA-templated transcription"/>
    <property type="evidence" value="ECO:0007669"/>
    <property type="project" value="InterPro"/>
</dbReference>
<accession>A0A926XY05</accession>
<comment type="caution">
    <text evidence="5">The sequence shown here is derived from an EMBL/GenBank/DDBJ whole genome shotgun (WGS) entry which is preliminary data.</text>
</comment>
<dbReference type="SUPFAM" id="SSF46785">
    <property type="entry name" value="Winged helix' DNA-binding domain"/>
    <property type="match status" value="1"/>
</dbReference>
<protein>
    <submittedName>
        <fullName evidence="5">BlaI/MecI/CopY family transcriptional regulator</fullName>
    </submittedName>
</protein>
<dbReference type="Pfam" id="PF03965">
    <property type="entry name" value="Penicillinase_R"/>
    <property type="match status" value="1"/>
</dbReference>
<dbReference type="InterPro" id="IPR036390">
    <property type="entry name" value="WH_DNA-bd_sf"/>
</dbReference>
<dbReference type="Gene3D" id="1.10.10.10">
    <property type="entry name" value="Winged helix-like DNA-binding domain superfamily/Winged helix DNA-binding domain"/>
    <property type="match status" value="1"/>
</dbReference>
<keyword evidence="4" id="KW-0804">Transcription</keyword>
<comment type="similarity">
    <text evidence="1">Belongs to the BlaI transcriptional regulatory family.</text>
</comment>
<organism evidence="5 6">
    <name type="scientific">Spirosoma profusum</name>
    <dbReference type="NCBI Taxonomy" id="2771354"/>
    <lineage>
        <taxon>Bacteria</taxon>
        <taxon>Pseudomonadati</taxon>
        <taxon>Bacteroidota</taxon>
        <taxon>Cytophagia</taxon>
        <taxon>Cytophagales</taxon>
        <taxon>Cytophagaceae</taxon>
        <taxon>Spirosoma</taxon>
    </lineage>
</organism>
<dbReference type="Gene3D" id="1.10.4040.10">
    <property type="entry name" value="Penicillinase repressor domain"/>
    <property type="match status" value="1"/>
</dbReference>